<feature type="domain" description="EamA" evidence="7">
    <location>
        <begin position="8"/>
        <end position="147"/>
    </location>
</feature>
<dbReference type="PANTHER" id="PTHR32322:SF2">
    <property type="entry name" value="EAMA DOMAIN-CONTAINING PROTEIN"/>
    <property type="match status" value="1"/>
</dbReference>
<evidence type="ECO:0000313" key="8">
    <source>
        <dbReference type="EMBL" id="MFC4411207.1"/>
    </source>
</evidence>
<keyword evidence="5 6" id="KW-0472">Membrane</keyword>
<feature type="transmembrane region" description="Helical" evidence="6">
    <location>
        <begin position="253"/>
        <end position="271"/>
    </location>
</feature>
<feature type="transmembrane region" description="Helical" evidence="6">
    <location>
        <begin position="38"/>
        <end position="58"/>
    </location>
</feature>
<dbReference type="Pfam" id="PF00892">
    <property type="entry name" value="EamA"/>
    <property type="match status" value="2"/>
</dbReference>
<comment type="similarity">
    <text evidence="2">Belongs to the EamA transporter family.</text>
</comment>
<dbReference type="InterPro" id="IPR000620">
    <property type="entry name" value="EamA_dom"/>
</dbReference>
<dbReference type="RefSeq" id="WP_378155872.1">
    <property type="nucleotide sequence ID" value="NZ_JBHSEC010000019.1"/>
</dbReference>
<evidence type="ECO:0000256" key="3">
    <source>
        <dbReference type="ARBA" id="ARBA00022692"/>
    </source>
</evidence>
<sequence>MGKEKRAIGIAMVLIGASFWGIGGTVSQRLFQESGIPVNWLVTVRLLIAGMLLIGLAWMKDRNKVFQVWKERRDAIQIMIFGLVGMLSAQYTYMASISHGNAAVATLLQYLGPVVIIVYLVLRGINKFSVRDLVGVIFALSGTFLLLTNGSAGALAVPVPAVVWGLLSAIALAFYTLYPAELLKKYGSLTIIGWAMLIGGVGMSFIHPPWNFNVAGWGMDTVFYLAFVIVFGTMIAFWFYLGSLSYLKPQETSLLSSVEPLAAIVTSVVWLHVSFGFYQVIGMGLIFCMIIYLAVFKEKVEVPDIESTIMN</sequence>
<evidence type="ECO:0000256" key="6">
    <source>
        <dbReference type="SAM" id="Phobius"/>
    </source>
</evidence>
<dbReference type="InterPro" id="IPR050638">
    <property type="entry name" value="AA-Vitamin_Transporters"/>
</dbReference>
<feature type="transmembrane region" description="Helical" evidence="6">
    <location>
        <begin position="78"/>
        <end position="96"/>
    </location>
</feature>
<feature type="transmembrane region" description="Helical" evidence="6">
    <location>
        <begin position="222"/>
        <end position="241"/>
    </location>
</feature>
<feature type="transmembrane region" description="Helical" evidence="6">
    <location>
        <begin position="277"/>
        <end position="296"/>
    </location>
</feature>
<feature type="transmembrane region" description="Helical" evidence="6">
    <location>
        <begin position="102"/>
        <end position="122"/>
    </location>
</feature>
<feature type="transmembrane region" description="Helical" evidence="6">
    <location>
        <begin position="134"/>
        <end position="155"/>
    </location>
</feature>
<dbReference type="Proteomes" id="UP001595817">
    <property type="component" value="Unassembled WGS sequence"/>
</dbReference>
<organism evidence="8 9">
    <name type="scientific">Chungangia koreensis</name>
    <dbReference type="NCBI Taxonomy" id="752657"/>
    <lineage>
        <taxon>Bacteria</taxon>
        <taxon>Bacillati</taxon>
        <taxon>Bacillota</taxon>
        <taxon>Bacilli</taxon>
        <taxon>Lactobacillales</taxon>
        <taxon>Chungangia</taxon>
    </lineage>
</organism>
<evidence type="ECO:0000256" key="2">
    <source>
        <dbReference type="ARBA" id="ARBA00007362"/>
    </source>
</evidence>
<evidence type="ECO:0000256" key="5">
    <source>
        <dbReference type="ARBA" id="ARBA00023136"/>
    </source>
</evidence>
<accession>A0ABV8X994</accession>
<evidence type="ECO:0000313" key="9">
    <source>
        <dbReference type="Proteomes" id="UP001595817"/>
    </source>
</evidence>
<evidence type="ECO:0000259" key="7">
    <source>
        <dbReference type="Pfam" id="PF00892"/>
    </source>
</evidence>
<feature type="transmembrane region" description="Helical" evidence="6">
    <location>
        <begin position="7"/>
        <end position="26"/>
    </location>
</feature>
<dbReference type="SUPFAM" id="SSF103481">
    <property type="entry name" value="Multidrug resistance efflux transporter EmrE"/>
    <property type="match status" value="2"/>
</dbReference>
<proteinExistence type="inferred from homology"/>
<keyword evidence="3 6" id="KW-0812">Transmembrane</keyword>
<dbReference type="PANTHER" id="PTHR32322">
    <property type="entry name" value="INNER MEMBRANE TRANSPORTER"/>
    <property type="match status" value="1"/>
</dbReference>
<dbReference type="EMBL" id="JBHSEC010000019">
    <property type="protein sequence ID" value="MFC4411207.1"/>
    <property type="molecule type" value="Genomic_DNA"/>
</dbReference>
<keyword evidence="4 6" id="KW-1133">Transmembrane helix</keyword>
<name>A0ABV8X994_9LACT</name>
<gene>
    <name evidence="8" type="ORF">ACFOZY_12325</name>
</gene>
<dbReference type="InterPro" id="IPR037185">
    <property type="entry name" value="EmrE-like"/>
</dbReference>
<feature type="domain" description="EamA" evidence="7">
    <location>
        <begin position="161"/>
        <end position="292"/>
    </location>
</feature>
<feature type="transmembrane region" description="Helical" evidence="6">
    <location>
        <begin position="161"/>
        <end position="178"/>
    </location>
</feature>
<evidence type="ECO:0000256" key="4">
    <source>
        <dbReference type="ARBA" id="ARBA00022989"/>
    </source>
</evidence>
<reference evidence="9" key="1">
    <citation type="journal article" date="2019" name="Int. J. Syst. Evol. Microbiol.">
        <title>The Global Catalogue of Microorganisms (GCM) 10K type strain sequencing project: providing services to taxonomists for standard genome sequencing and annotation.</title>
        <authorList>
            <consortium name="The Broad Institute Genomics Platform"/>
            <consortium name="The Broad Institute Genome Sequencing Center for Infectious Disease"/>
            <person name="Wu L."/>
            <person name="Ma J."/>
        </authorList>
    </citation>
    <scope>NUCLEOTIDE SEQUENCE [LARGE SCALE GENOMIC DNA]</scope>
    <source>
        <strain evidence="9">CCUG 59778</strain>
    </source>
</reference>
<protein>
    <submittedName>
        <fullName evidence="8">DMT family transporter</fullName>
    </submittedName>
</protein>
<comment type="subcellular location">
    <subcellularLocation>
        <location evidence="1">Endomembrane system</location>
        <topology evidence="1">Multi-pass membrane protein</topology>
    </subcellularLocation>
</comment>
<comment type="caution">
    <text evidence="8">The sequence shown here is derived from an EMBL/GenBank/DDBJ whole genome shotgun (WGS) entry which is preliminary data.</text>
</comment>
<evidence type="ECO:0000256" key="1">
    <source>
        <dbReference type="ARBA" id="ARBA00004127"/>
    </source>
</evidence>
<feature type="transmembrane region" description="Helical" evidence="6">
    <location>
        <begin position="190"/>
        <end position="210"/>
    </location>
</feature>
<keyword evidence="9" id="KW-1185">Reference proteome</keyword>